<sequence>MWHLESEDVEKRGNIMPYKNKSALPENVKNVLPEHAQEIYKEAFNSAWDEYKDAEDRRGDDSRETTAHKVAWAAVKQVYRKGSDDRWHKK</sequence>
<dbReference type="Gene3D" id="1.10.1740.70">
    <property type="entry name" value="ChaB"/>
    <property type="match status" value="1"/>
</dbReference>
<dbReference type="InterPro" id="IPR037205">
    <property type="entry name" value="ChaB_sf"/>
</dbReference>
<dbReference type="EMBL" id="BAABDG010000002">
    <property type="protein sequence ID" value="GAA3894045.1"/>
    <property type="molecule type" value="Genomic_DNA"/>
</dbReference>
<reference evidence="2" key="1">
    <citation type="journal article" date="2019" name="Int. J. Syst. Evol. Microbiol.">
        <title>The Global Catalogue of Microorganisms (GCM) 10K type strain sequencing project: providing services to taxonomists for standard genome sequencing and annotation.</title>
        <authorList>
            <consortium name="The Broad Institute Genomics Platform"/>
            <consortium name="The Broad Institute Genome Sequencing Center for Infectious Disease"/>
            <person name="Wu L."/>
            <person name="Ma J."/>
        </authorList>
    </citation>
    <scope>NUCLEOTIDE SEQUENCE [LARGE SCALE GENOMIC DNA]</scope>
    <source>
        <strain evidence="2">JCM 17201</strain>
    </source>
</reference>
<gene>
    <name evidence="1" type="primary">chaB</name>
    <name evidence="1" type="ORF">GCM10022405_19430</name>
</gene>
<evidence type="ECO:0000313" key="2">
    <source>
        <dbReference type="Proteomes" id="UP001499994"/>
    </source>
</evidence>
<accession>A0ABP7L4B0</accession>
<dbReference type="Proteomes" id="UP001499994">
    <property type="component" value="Unassembled WGS sequence"/>
</dbReference>
<dbReference type="NCBIfam" id="NF007136">
    <property type="entry name" value="PRK09582.1"/>
    <property type="match status" value="1"/>
</dbReference>
<dbReference type="Pfam" id="PF06150">
    <property type="entry name" value="ChaB"/>
    <property type="match status" value="1"/>
</dbReference>
<proteinExistence type="predicted"/>
<dbReference type="InterPro" id="IPR009317">
    <property type="entry name" value="ChaB"/>
</dbReference>
<name>A0ABP7L4B0_9GAMM</name>
<protein>
    <submittedName>
        <fullName evidence="1">Cation transport regulator ChaB</fullName>
    </submittedName>
</protein>
<keyword evidence="2" id="KW-1185">Reference proteome</keyword>
<dbReference type="SUPFAM" id="SSF140376">
    <property type="entry name" value="ChaB-like"/>
    <property type="match status" value="1"/>
</dbReference>
<comment type="caution">
    <text evidence="1">The sequence shown here is derived from an EMBL/GenBank/DDBJ whole genome shotgun (WGS) entry which is preliminary data.</text>
</comment>
<organism evidence="1 2">
    <name type="scientific">Gibbsiella dentisursi</name>
    <dbReference type="NCBI Taxonomy" id="796890"/>
    <lineage>
        <taxon>Bacteria</taxon>
        <taxon>Pseudomonadati</taxon>
        <taxon>Pseudomonadota</taxon>
        <taxon>Gammaproteobacteria</taxon>
        <taxon>Enterobacterales</taxon>
        <taxon>Yersiniaceae</taxon>
        <taxon>Gibbsiella</taxon>
    </lineage>
</organism>
<evidence type="ECO:0000313" key="1">
    <source>
        <dbReference type="EMBL" id="GAA3894045.1"/>
    </source>
</evidence>